<evidence type="ECO:0000256" key="1">
    <source>
        <dbReference type="SAM" id="MobiDB-lite"/>
    </source>
</evidence>
<reference evidence="3 4" key="1">
    <citation type="submission" date="2017-11" db="EMBL/GenBank/DDBJ databases">
        <title>Genomic Encyclopedia of Archaeal and Bacterial Type Strains, Phase II (KMG-II): From Individual Species to Whole Genera.</title>
        <authorList>
            <person name="Goeker M."/>
        </authorList>
    </citation>
    <scope>NUCLEOTIDE SEQUENCE [LARGE SCALE GENOMIC DNA]</scope>
    <source>
        <strain evidence="3 4">DSM 25478</strain>
    </source>
</reference>
<feature type="region of interest" description="Disordered" evidence="1">
    <location>
        <begin position="167"/>
        <end position="201"/>
    </location>
</feature>
<dbReference type="Gene3D" id="2.60.40.1890">
    <property type="entry name" value="PCu(A)C copper chaperone"/>
    <property type="match status" value="1"/>
</dbReference>
<dbReference type="AlphaFoldDB" id="A0A2M9CPK1"/>
<dbReference type="PANTHER" id="PTHR36302">
    <property type="entry name" value="BLR7088 PROTEIN"/>
    <property type="match status" value="1"/>
</dbReference>
<dbReference type="Proteomes" id="UP000231693">
    <property type="component" value="Unassembled WGS sequence"/>
</dbReference>
<dbReference type="InterPro" id="IPR036182">
    <property type="entry name" value="PCuAC_sf"/>
</dbReference>
<keyword evidence="4" id="KW-1185">Reference proteome</keyword>
<dbReference type="Pfam" id="PF04314">
    <property type="entry name" value="PCuAC"/>
    <property type="match status" value="1"/>
</dbReference>
<accession>A0A2M9CPK1</accession>
<dbReference type="RefSeq" id="WP_100422501.1">
    <property type="nucleotide sequence ID" value="NZ_BOOX01000018.1"/>
</dbReference>
<evidence type="ECO:0000313" key="3">
    <source>
        <dbReference type="EMBL" id="PJJ73798.1"/>
    </source>
</evidence>
<dbReference type="SUPFAM" id="SSF110087">
    <property type="entry name" value="DR1885-like metal-binding protein"/>
    <property type="match status" value="1"/>
</dbReference>
<dbReference type="PANTHER" id="PTHR36302:SF1">
    <property type="entry name" value="COPPER CHAPERONE PCU(A)C"/>
    <property type="match status" value="1"/>
</dbReference>
<organism evidence="3 4">
    <name type="scientific">Sediminihabitans luteus</name>
    <dbReference type="NCBI Taxonomy" id="1138585"/>
    <lineage>
        <taxon>Bacteria</taxon>
        <taxon>Bacillati</taxon>
        <taxon>Actinomycetota</taxon>
        <taxon>Actinomycetes</taxon>
        <taxon>Micrococcales</taxon>
        <taxon>Cellulomonadaceae</taxon>
        <taxon>Sediminihabitans</taxon>
    </lineage>
</organism>
<feature type="signal peptide" evidence="2">
    <location>
        <begin position="1"/>
        <end position="33"/>
    </location>
</feature>
<feature type="chain" id="PRO_5038552408" description="Copper(I)-binding protein" evidence="2">
    <location>
        <begin position="34"/>
        <end position="201"/>
    </location>
</feature>
<evidence type="ECO:0000313" key="4">
    <source>
        <dbReference type="Proteomes" id="UP000231693"/>
    </source>
</evidence>
<comment type="caution">
    <text evidence="3">The sequence shown here is derived from an EMBL/GenBank/DDBJ whole genome shotgun (WGS) entry which is preliminary data.</text>
</comment>
<sequence length="201" mass="20296">MNTQHTPARTSAVRRSAAAVAALGLVATLAACGADADAATGGDEAASLSIADTWVKATDEGMTAAFGVVTNDSDEDVTIVSATTDASPTAELHTMTMGDDGSMTMVEKDGGFVVPSGGTLAFEPGGDHIMIMGVTEPILPGDDVEVTLTLDDGSTLDFAAAGRTYTGANETYGEDDTEHAGHDMGDMDMSTDGATDAGDDH</sequence>
<gene>
    <name evidence="3" type="ORF">CLV28_1279</name>
</gene>
<dbReference type="EMBL" id="PGFE01000002">
    <property type="protein sequence ID" value="PJJ73798.1"/>
    <property type="molecule type" value="Genomic_DNA"/>
</dbReference>
<proteinExistence type="predicted"/>
<name>A0A2M9CPK1_9CELL</name>
<dbReference type="InterPro" id="IPR058248">
    <property type="entry name" value="Lxx211020-like"/>
</dbReference>
<keyword evidence="2" id="KW-0732">Signal</keyword>
<evidence type="ECO:0008006" key="5">
    <source>
        <dbReference type="Google" id="ProtNLM"/>
    </source>
</evidence>
<dbReference type="InterPro" id="IPR007410">
    <property type="entry name" value="LpqE-like"/>
</dbReference>
<protein>
    <recommendedName>
        <fullName evidence="5">Copper(I)-binding protein</fullName>
    </recommendedName>
</protein>
<evidence type="ECO:0000256" key="2">
    <source>
        <dbReference type="SAM" id="SignalP"/>
    </source>
</evidence>
<dbReference type="OrthoDB" id="9796962at2"/>